<sequence length="199" mass="22479">MDQELPKFSERQIAGLLKQIDDDLSARDLASDLTSIAQEVRLPVDGLRGMFQISIRRACHELRFRKFSDFYRSPIIAGCIDQTHLRDRRDFPLYSDCIPVAVGRRSPANRNCVEWPHFKEGMQSQPCRGSAAGTAAIGDSEYEIYFKEMIGAQGRSAIFEIAQQPQPFTLPNLCRLPRRISYSPVRLAKPYSCPAIAQG</sequence>
<dbReference type="KEGG" id="moc:BB934_02835"/>
<evidence type="ECO:0000313" key="1">
    <source>
        <dbReference type="EMBL" id="ANY77287.1"/>
    </source>
</evidence>
<dbReference type="AlphaFoldDB" id="A0A1B2EBH5"/>
<dbReference type="EMBL" id="CP016616">
    <property type="protein sequence ID" value="ANY77287.1"/>
    <property type="molecule type" value="Genomic_DNA"/>
</dbReference>
<organism evidence="1">
    <name type="scientific">Microvirga ossetica</name>
    <dbReference type="NCBI Taxonomy" id="1882682"/>
    <lineage>
        <taxon>Bacteria</taxon>
        <taxon>Pseudomonadati</taxon>
        <taxon>Pseudomonadota</taxon>
        <taxon>Alphaproteobacteria</taxon>
        <taxon>Hyphomicrobiales</taxon>
        <taxon>Methylobacteriaceae</taxon>
        <taxon>Microvirga</taxon>
    </lineage>
</organism>
<reference evidence="1" key="1">
    <citation type="submission" date="2016-07" db="EMBL/GenBank/DDBJ databases">
        <title>Microvirga ossetica sp. nov. a new species of rhizobia isolated from root nodules of the legume species Vicia alpestris Steven originated from North Ossetia region in the Caucasus.</title>
        <authorList>
            <person name="Safronova V.I."/>
            <person name="Kuznetsova I.G."/>
            <person name="Sazanova A.L."/>
            <person name="Belimov A."/>
            <person name="Andronov E."/>
            <person name="Osledkin Y.S."/>
            <person name="Onishchuk O.P."/>
            <person name="Kurchak O.N."/>
            <person name="Shaposhnikov A.I."/>
            <person name="Willems A."/>
            <person name="Tikhonovich I.A."/>
        </authorList>
    </citation>
    <scope>NUCLEOTIDE SEQUENCE [LARGE SCALE GENOMIC DNA]</scope>
    <source>
        <strain evidence="1">V5/3M</strain>
    </source>
</reference>
<gene>
    <name evidence="1" type="ORF">BB934_02835</name>
</gene>
<name>A0A1B2EBH5_9HYPH</name>
<proteinExistence type="predicted"/>
<accession>A0A1B2EBH5</accession>
<protein>
    <submittedName>
        <fullName evidence="1">Uncharacterized protein</fullName>
    </submittedName>
</protein>
<dbReference type="RefSeq" id="WP_099508282.1">
    <property type="nucleotide sequence ID" value="NZ_CP016616.1"/>
</dbReference>